<name>A0A0G1MN56_9BACT</name>
<dbReference type="EMBL" id="LCLA01000036">
    <property type="protein sequence ID" value="KKU09589.1"/>
    <property type="molecule type" value="Genomic_DNA"/>
</dbReference>
<gene>
    <name evidence="3" type="ORF">UX13_C0036G0002</name>
</gene>
<accession>A0A0G1MN56</accession>
<evidence type="ECO:0000256" key="2">
    <source>
        <dbReference type="SAM" id="Phobius"/>
    </source>
</evidence>
<proteinExistence type="predicted"/>
<keyword evidence="2" id="KW-1133">Transmembrane helix</keyword>
<dbReference type="Proteomes" id="UP000034329">
    <property type="component" value="Unassembled WGS sequence"/>
</dbReference>
<reference evidence="3 4" key="1">
    <citation type="journal article" date="2015" name="Nature">
        <title>rRNA introns, odd ribosomes, and small enigmatic genomes across a large radiation of phyla.</title>
        <authorList>
            <person name="Brown C.T."/>
            <person name="Hug L.A."/>
            <person name="Thomas B.C."/>
            <person name="Sharon I."/>
            <person name="Castelle C.J."/>
            <person name="Singh A."/>
            <person name="Wilkins M.J."/>
            <person name="Williams K.H."/>
            <person name="Banfield J.F."/>
        </authorList>
    </citation>
    <scope>NUCLEOTIDE SEQUENCE [LARGE SCALE GENOMIC DNA]</scope>
</reference>
<feature type="transmembrane region" description="Helical" evidence="2">
    <location>
        <begin position="14"/>
        <end position="35"/>
    </location>
</feature>
<organism evidence="3 4">
    <name type="scientific">Candidatus Woesebacteria bacterium GW2011_GWB1_45_5</name>
    <dbReference type="NCBI Taxonomy" id="1618581"/>
    <lineage>
        <taxon>Bacteria</taxon>
        <taxon>Candidatus Woeseibacteriota</taxon>
    </lineage>
</organism>
<evidence type="ECO:0000313" key="4">
    <source>
        <dbReference type="Proteomes" id="UP000034329"/>
    </source>
</evidence>
<comment type="caution">
    <text evidence="3">The sequence shown here is derived from an EMBL/GenBank/DDBJ whole genome shotgun (WGS) entry which is preliminary data.</text>
</comment>
<evidence type="ECO:0000313" key="3">
    <source>
        <dbReference type="EMBL" id="KKU09589.1"/>
    </source>
</evidence>
<keyword evidence="2" id="KW-0472">Membrane</keyword>
<protein>
    <submittedName>
        <fullName evidence="3">Uncharacterized protein</fullName>
    </submittedName>
</protein>
<sequence length="106" mass="11216">MLNTQENLESGKSYVLLVVMTGIIIAAGAFFVAFVTTQKAQTPKTQNLRLAPIKIPTPPPVEPLLKKPGSEQIPPEVIPVESQTAAPSGVTSTPLVETSPDVLTPQ</sequence>
<dbReference type="AlphaFoldDB" id="A0A0G1MN56"/>
<feature type="region of interest" description="Disordered" evidence="1">
    <location>
        <begin position="79"/>
        <end position="106"/>
    </location>
</feature>
<feature type="compositionally biased region" description="Polar residues" evidence="1">
    <location>
        <begin position="81"/>
        <end position="96"/>
    </location>
</feature>
<keyword evidence="2" id="KW-0812">Transmembrane</keyword>
<evidence type="ECO:0000256" key="1">
    <source>
        <dbReference type="SAM" id="MobiDB-lite"/>
    </source>
</evidence>